<name>A0AA38U275_9ASTR</name>
<dbReference type="PANTHER" id="PTHR33463">
    <property type="entry name" value="NB-ARC DOMAIN-CONTAINING PROTEIN-RELATED"/>
    <property type="match status" value="1"/>
</dbReference>
<dbReference type="AlphaFoldDB" id="A0AA38U275"/>
<protein>
    <submittedName>
        <fullName evidence="2">Uncharacterized protein</fullName>
    </submittedName>
</protein>
<dbReference type="InterPro" id="IPR032675">
    <property type="entry name" value="LRR_dom_sf"/>
</dbReference>
<accession>A0AA38U275</accession>
<sequence>MILLTQVVDTKVEINAMQKRVATDIMEEQQKYQVMEATLDNLINHVTQDITPEMKRPSNHLKFSYDYLDNKEARACFCFLAYEEIWLKDFFVDLQIIEDARNRVQIVVNTLKFCFMLSNGYAEETTKMHDLVQSMPSLIAYQGKNKLVVELLTKLRMLNIVGNLLFFDISMLAELKDLQILRVDGTRIKVIPRQIGELTNLRHMDASHYYNLCHIASDELFIQIYPKDMRNNHNLNEISTLSSLTWLELEVPNLDGIPKDVKFETLQKFEIMVGINHKATRSLVDFEITTPFGP</sequence>
<reference evidence="2" key="1">
    <citation type="submission" date="2023-03" db="EMBL/GenBank/DDBJ databases">
        <title>Chromosome-scale reference genome and RAD-based genetic map of yellow starthistle (Centaurea solstitialis) reveal putative structural variation and QTLs associated with invader traits.</title>
        <authorList>
            <person name="Reatini B."/>
            <person name="Cang F.A."/>
            <person name="Jiang Q."/>
            <person name="Mckibben M.T.W."/>
            <person name="Barker M.S."/>
            <person name="Rieseberg L.H."/>
            <person name="Dlugosch K.M."/>
        </authorList>
    </citation>
    <scope>NUCLEOTIDE SEQUENCE</scope>
    <source>
        <strain evidence="2">CAN-66</strain>
        <tissue evidence="2">Leaf</tissue>
    </source>
</reference>
<evidence type="ECO:0000256" key="1">
    <source>
        <dbReference type="ARBA" id="ARBA00022821"/>
    </source>
</evidence>
<dbReference type="InterPro" id="IPR050905">
    <property type="entry name" value="Plant_NBS-LRR"/>
</dbReference>
<comment type="caution">
    <text evidence="2">The sequence shown here is derived from an EMBL/GenBank/DDBJ whole genome shotgun (WGS) entry which is preliminary data.</text>
</comment>
<dbReference type="Proteomes" id="UP001172457">
    <property type="component" value="Chromosome 1"/>
</dbReference>
<dbReference type="PANTHER" id="PTHR33463:SF204">
    <property type="entry name" value="NB-ARC DOMAIN-CONTAINING PROTEIN"/>
    <property type="match status" value="1"/>
</dbReference>
<gene>
    <name evidence="2" type="ORF">OSB04_001161</name>
</gene>
<dbReference type="Gene3D" id="3.80.10.10">
    <property type="entry name" value="Ribonuclease Inhibitor"/>
    <property type="match status" value="1"/>
</dbReference>
<proteinExistence type="predicted"/>
<evidence type="ECO:0000313" key="3">
    <source>
        <dbReference type="Proteomes" id="UP001172457"/>
    </source>
</evidence>
<dbReference type="SUPFAM" id="SSF52058">
    <property type="entry name" value="L domain-like"/>
    <property type="match status" value="1"/>
</dbReference>
<keyword evidence="3" id="KW-1185">Reference proteome</keyword>
<dbReference type="EMBL" id="JARYMX010000001">
    <property type="protein sequence ID" value="KAJ9565195.1"/>
    <property type="molecule type" value="Genomic_DNA"/>
</dbReference>
<evidence type="ECO:0000313" key="2">
    <source>
        <dbReference type="EMBL" id="KAJ9565195.1"/>
    </source>
</evidence>
<keyword evidence="1" id="KW-0611">Plant defense</keyword>
<organism evidence="2 3">
    <name type="scientific">Centaurea solstitialis</name>
    <name type="common">yellow star-thistle</name>
    <dbReference type="NCBI Taxonomy" id="347529"/>
    <lineage>
        <taxon>Eukaryota</taxon>
        <taxon>Viridiplantae</taxon>
        <taxon>Streptophyta</taxon>
        <taxon>Embryophyta</taxon>
        <taxon>Tracheophyta</taxon>
        <taxon>Spermatophyta</taxon>
        <taxon>Magnoliopsida</taxon>
        <taxon>eudicotyledons</taxon>
        <taxon>Gunneridae</taxon>
        <taxon>Pentapetalae</taxon>
        <taxon>asterids</taxon>
        <taxon>campanulids</taxon>
        <taxon>Asterales</taxon>
        <taxon>Asteraceae</taxon>
        <taxon>Carduoideae</taxon>
        <taxon>Cardueae</taxon>
        <taxon>Centaureinae</taxon>
        <taxon>Centaurea</taxon>
    </lineage>
</organism>